<evidence type="ECO:0000313" key="2">
    <source>
        <dbReference type="EMBL" id="AWM31605.1"/>
    </source>
</evidence>
<sequence>MLTTKADCDEALAGLAAELETYQHRNDNLDYAAGQADRSLGDVTARLAGVQAEIDSYTAMLNVPNMPASLKKQTESRLRRAHDRKDNLSERTQARTGSPAFLAAVDAEQVAAQVATLTGAQQAVATRKAALPK</sequence>
<feature type="region of interest" description="Disordered" evidence="1">
    <location>
        <begin position="70"/>
        <end position="96"/>
    </location>
</feature>
<keyword evidence="3" id="KW-1185">Reference proteome</keyword>
<gene>
    <name evidence="2" type="ORF">DDQ68_01645</name>
</gene>
<dbReference type="EMBL" id="CP029145">
    <property type="protein sequence ID" value="AWM31605.1"/>
    <property type="molecule type" value="Genomic_DNA"/>
</dbReference>
<dbReference type="KEGG" id="hnv:DDQ68_01645"/>
<dbReference type="Proteomes" id="UP000245999">
    <property type="component" value="Chromosome"/>
</dbReference>
<evidence type="ECO:0000313" key="3">
    <source>
        <dbReference type="Proteomes" id="UP000245999"/>
    </source>
</evidence>
<dbReference type="OrthoDB" id="881447at2"/>
<proteinExistence type="predicted"/>
<feature type="compositionally biased region" description="Basic and acidic residues" evidence="1">
    <location>
        <begin position="72"/>
        <end position="93"/>
    </location>
</feature>
<accession>A0A2Z3GL24</accession>
<organism evidence="2 3">
    <name type="scientific">Hymenobacter nivis</name>
    <dbReference type="NCBI Taxonomy" id="1850093"/>
    <lineage>
        <taxon>Bacteria</taxon>
        <taxon>Pseudomonadati</taxon>
        <taxon>Bacteroidota</taxon>
        <taxon>Cytophagia</taxon>
        <taxon>Cytophagales</taxon>
        <taxon>Hymenobacteraceae</taxon>
        <taxon>Hymenobacter</taxon>
    </lineage>
</organism>
<dbReference type="AlphaFoldDB" id="A0A2Z3GL24"/>
<reference evidence="3" key="1">
    <citation type="submission" date="2018-04" db="EMBL/GenBank/DDBJ databases">
        <title>Complete genome of Antarctic heterotrophic bacterium Hymenobacter nivis.</title>
        <authorList>
            <person name="Terashima M."/>
        </authorList>
    </citation>
    <scope>NUCLEOTIDE SEQUENCE [LARGE SCALE GENOMIC DNA]</scope>
    <source>
        <strain evidence="3">NBRC 111535</strain>
    </source>
</reference>
<evidence type="ECO:0000256" key="1">
    <source>
        <dbReference type="SAM" id="MobiDB-lite"/>
    </source>
</evidence>
<protein>
    <submittedName>
        <fullName evidence="2">Uncharacterized protein</fullName>
    </submittedName>
</protein>
<name>A0A2Z3GL24_9BACT</name>